<dbReference type="RefSeq" id="WP_008901826.1">
    <property type="nucleotide sequence ID" value="NZ_GL397071.1"/>
</dbReference>
<dbReference type="PANTHER" id="PTHR36529:SF1">
    <property type="entry name" value="GLYCOSYLTRANSFERASE"/>
    <property type="match status" value="1"/>
</dbReference>
<sequence length="481" mass="56445">MIIFFTRTPELGQTKTRLSPYLKDEEILSISYKLIENQYREIKNTGDEYKIYFSGKLPEDIDKKYLIPQSGDGLGEKMGNAIKSELKNRDKVVLLGSDLIGLDSTKIKKCLDKLNDYDVVLAPTYDGGYGLVGMRKYYDIFSDITYSNGEVLQNTIKRIESFGLSYYLTDKILDIDEYVDLVRFEVRDNDLKVLGQGEYNLNFLSKNQVIRVNLGSQMHLGSRQLKYEYDALKFLEKSKVTPEPIDYIEDSFWLKKPYLIMKYYEGRPLDYKKDLKIAAKLLSSIHGLDIEGSDLIVAHRPFKAMYDEFISMYSHYKSFDQKDLEIEKRIDELFRILETSNMDEEISNPSIINTELNNHNFIIGDKSVVIDWEKPIIGEAEQDLAHFLVPTTTYWKTDTILSEEEMLDFLDEYEKYRPVDRRKFYKYLMFNSLRGVTWCSMAMVEYSKDRAIKNLDTEKKIKEYLSVDFLDMLKKLYKEDL</sequence>
<dbReference type="HOGENOM" id="CLU_537194_0_0_9"/>
<dbReference type="Pfam" id="PF09837">
    <property type="entry name" value="DUF2064"/>
    <property type="match status" value="1"/>
</dbReference>
<dbReference type="PANTHER" id="PTHR36529">
    <property type="entry name" value="SLL1095 PROTEIN"/>
    <property type="match status" value="1"/>
</dbReference>
<dbReference type="eggNOG" id="COG3222">
    <property type="taxonomic scope" value="Bacteria"/>
</dbReference>
<feature type="domain" description="Aminoglycoside phosphotransferase" evidence="1">
    <location>
        <begin position="222"/>
        <end position="414"/>
    </location>
</feature>
<dbReference type="InterPro" id="IPR011009">
    <property type="entry name" value="Kinase-like_dom_sf"/>
</dbReference>
<dbReference type="Gene3D" id="3.90.550.10">
    <property type="entry name" value="Spore Coat Polysaccharide Biosynthesis Protein SpsA, Chain A"/>
    <property type="match status" value="1"/>
</dbReference>
<keyword evidence="3" id="KW-1185">Reference proteome</keyword>
<dbReference type="STRING" id="862517.HMPREF9225_1012"/>
<dbReference type="InterPro" id="IPR018641">
    <property type="entry name" value="Trfase_1_rSAM/seldom-assoc"/>
</dbReference>
<gene>
    <name evidence="2" type="ORF">HMPREF9225_1012</name>
</gene>
<reference evidence="2 3" key="1">
    <citation type="submission" date="2010-07" db="EMBL/GenBank/DDBJ databases">
        <authorList>
            <person name="Muzny D."/>
            <person name="Qin X."/>
            <person name="Deng J."/>
            <person name="Jiang H."/>
            <person name="Liu Y."/>
            <person name="Qu J."/>
            <person name="Song X.-Z."/>
            <person name="Zhang L."/>
            <person name="Thornton R."/>
            <person name="Coyle M."/>
            <person name="Francisco L."/>
            <person name="Jackson L."/>
            <person name="Javaid M."/>
            <person name="Korchina V."/>
            <person name="Kovar C."/>
            <person name="Mata R."/>
            <person name="Mathew T."/>
            <person name="Ngo R."/>
            <person name="Nguyen L."/>
            <person name="Nguyen N."/>
            <person name="Okwuonu G."/>
            <person name="Ongeri F."/>
            <person name="Pham C."/>
            <person name="Simmons D."/>
            <person name="Wilczek-Boney K."/>
            <person name="Hale W."/>
            <person name="Jakkamsetti A."/>
            <person name="Pham P."/>
            <person name="Ruth R."/>
            <person name="San Lucas F."/>
            <person name="Warren J."/>
            <person name="Zhang J."/>
            <person name="Zhao Z."/>
            <person name="Zhou C."/>
            <person name="Zhu D."/>
            <person name="Lee S."/>
            <person name="Bess C."/>
            <person name="Blankenburg K."/>
            <person name="Forbes L."/>
            <person name="Fu Q."/>
            <person name="Gubbala S."/>
            <person name="Hirani K."/>
            <person name="Jayaseelan J.C."/>
            <person name="Lara F."/>
            <person name="Munidasa M."/>
            <person name="Palculict T."/>
            <person name="Patil S."/>
            <person name="Pu L.-L."/>
            <person name="Saada N."/>
            <person name="Tang L."/>
            <person name="Weissenberger G."/>
            <person name="Zhu Y."/>
            <person name="Hemphill L."/>
            <person name="Shang Y."/>
            <person name="Youmans B."/>
            <person name="Ayvaz T."/>
            <person name="Ross M."/>
            <person name="Santibanez J."/>
            <person name="Aqrawi P."/>
            <person name="Gross S."/>
            <person name="Joshi V."/>
            <person name="Fowler G."/>
            <person name="Nazareth L."/>
            <person name="Reid J."/>
            <person name="Worley K."/>
            <person name="Petrosino J."/>
            <person name="Highlander S."/>
            <person name="Gibbs R."/>
        </authorList>
    </citation>
    <scope>NUCLEOTIDE SEQUENCE [LARGE SCALE GENOMIC DNA]</scope>
    <source>
        <strain evidence="2 3">ATCC BAA-1640</strain>
    </source>
</reference>
<dbReference type="NCBIfam" id="TIGR04282">
    <property type="entry name" value="glyco_like_cofC"/>
    <property type="match status" value="1"/>
</dbReference>
<comment type="caution">
    <text evidence="2">The sequence shown here is derived from an EMBL/GenBank/DDBJ whole genome shotgun (WGS) entry which is preliminary data.</text>
</comment>
<evidence type="ECO:0000313" key="3">
    <source>
        <dbReference type="Proteomes" id="UP000003280"/>
    </source>
</evidence>
<name>E0NLH3_9FIRM</name>
<dbReference type="InterPro" id="IPR029044">
    <property type="entry name" value="Nucleotide-diphossugar_trans"/>
</dbReference>
<dbReference type="SUPFAM" id="SSF56112">
    <property type="entry name" value="Protein kinase-like (PK-like)"/>
    <property type="match status" value="1"/>
</dbReference>
<organism evidence="2 3">
    <name type="scientific">Peptoniphilus duerdenii ATCC BAA-1640</name>
    <dbReference type="NCBI Taxonomy" id="862517"/>
    <lineage>
        <taxon>Bacteria</taxon>
        <taxon>Bacillati</taxon>
        <taxon>Bacillota</taxon>
        <taxon>Tissierellia</taxon>
        <taxon>Tissierellales</taxon>
        <taxon>Peptoniphilaceae</taxon>
        <taxon>Peptoniphilus</taxon>
    </lineage>
</organism>
<accession>E0NLH3</accession>
<dbReference type="Proteomes" id="UP000003280">
    <property type="component" value="Unassembled WGS sequence"/>
</dbReference>
<dbReference type="eggNOG" id="COG3173">
    <property type="taxonomic scope" value="Bacteria"/>
</dbReference>
<proteinExistence type="predicted"/>
<dbReference type="SUPFAM" id="SSF53448">
    <property type="entry name" value="Nucleotide-diphospho-sugar transferases"/>
    <property type="match status" value="1"/>
</dbReference>
<dbReference type="EMBL" id="AEEH01000039">
    <property type="protein sequence ID" value="EFM25363.1"/>
    <property type="molecule type" value="Genomic_DNA"/>
</dbReference>
<evidence type="ECO:0000259" key="1">
    <source>
        <dbReference type="Pfam" id="PF01636"/>
    </source>
</evidence>
<dbReference type="Gene3D" id="3.90.1200.10">
    <property type="match status" value="1"/>
</dbReference>
<dbReference type="Pfam" id="PF01636">
    <property type="entry name" value="APH"/>
    <property type="match status" value="1"/>
</dbReference>
<dbReference type="InterPro" id="IPR002575">
    <property type="entry name" value="Aminoglycoside_PTrfase"/>
</dbReference>
<dbReference type="OrthoDB" id="3171511at2"/>
<evidence type="ECO:0000313" key="2">
    <source>
        <dbReference type="EMBL" id="EFM25363.1"/>
    </source>
</evidence>
<dbReference type="AlphaFoldDB" id="E0NLH3"/>
<protein>
    <recommendedName>
        <fullName evidence="1">Aminoglycoside phosphotransferase domain-containing protein</fullName>
    </recommendedName>
</protein>